<dbReference type="EMBL" id="JAHRIN010061081">
    <property type="protein sequence ID" value="MEQ2213146.1"/>
    <property type="molecule type" value="Genomic_DNA"/>
</dbReference>
<reference evidence="1 2" key="1">
    <citation type="submission" date="2021-06" db="EMBL/GenBank/DDBJ databases">
        <authorList>
            <person name="Palmer J.M."/>
        </authorList>
    </citation>
    <scope>NUCLEOTIDE SEQUENCE [LARGE SCALE GENOMIC DNA]</scope>
    <source>
        <strain evidence="1 2">XC_2019</strain>
        <tissue evidence="1">Muscle</tissue>
    </source>
</reference>
<evidence type="ECO:0000313" key="1">
    <source>
        <dbReference type="EMBL" id="MEQ2213146.1"/>
    </source>
</evidence>
<sequence length="100" mass="11013">MYPQLAGKCAMKPAIVSRRTLFFSYSIIADKRGERGVFLSFHFSLQTQPGDMGGGMMGASTCPRSTIGLPAMSLMIYDAIKMNTVFFFLSFTLPRVTVLS</sequence>
<keyword evidence="2" id="KW-1185">Reference proteome</keyword>
<dbReference type="Proteomes" id="UP001434883">
    <property type="component" value="Unassembled WGS sequence"/>
</dbReference>
<organism evidence="1 2">
    <name type="scientific">Xenoophorus captivus</name>
    <dbReference type="NCBI Taxonomy" id="1517983"/>
    <lineage>
        <taxon>Eukaryota</taxon>
        <taxon>Metazoa</taxon>
        <taxon>Chordata</taxon>
        <taxon>Craniata</taxon>
        <taxon>Vertebrata</taxon>
        <taxon>Euteleostomi</taxon>
        <taxon>Actinopterygii</taxon>
        <taxon>Neopterygii</taxon>
        <taxon>Teleostei</taxon>
        <taxon>Neoteleostei</taxon>
        <taxon>Acanthomorphata</taxon>
        <taxon>Ovalentaria</taxon>
        <taxon>Atherinomorphae</taxon>
        <taxon>Cyprinodontiformes</taxon>
        <taxon>Goodeidae</taxon>
        <taxon>Xenoophorus</taxon>
    </lineage>
</organism>
<comment type="caution">
    <text evidence="1">The sequence shown here is derived from an EMBL/GenBank/DDBJ whole genome shotgun (WGS) entry which is preliminary data.</text>
</comment>
<protein>
    <submittedName>
        <fullName evidence="1">Uncharacterized protein</fullName>
    </submittedName>
</protein>
<accession>A0ABV0RZ22</accession>
<proteinExistence type="predicted"/>
<evidence type="ECO:0000313" key="2">
    <source>
        <dbReference type="Proteomes" id="UP001434883"/>
    </source>
</evidence>
<gene>
    <name evidence="1" type="ORF">XENOCAPTIV_010333</name>
</gene>
<name>A0ABV0RZ22_9TELE</name>